<feature type="transmembrane region" description="Helical" evidence="1">
    <location>
        <begin position="419"/>
        <end position="442"/>
    </location>
</feature>
<sequence>MRPGSRRRVLRWTAGALVTLLSAIVVVTTATFVPAYMADKTLSNKAGYLGTILGAVSLLAFLVQQLIGLVRRDKPAAVIEQLRSELLRELSARLRQLRRTSEHIALSYRSAGESSDVQLEALAQAALRGPQRAVLLGHPGRGKSYTALQVALEILKQDPAVVPLVVPAGRWIDGEEIDAWLPKFIATEFNVSRGSAQDLIESGRIFPVLDGIDELCIDETTVEPAERLLRQLAEWRLREEPARFLATCRRATWSALDQNLRDHYTLQVYTIRPVGYAEATRYLSRSIGGADVFAQALDLATSLQDEGRGALLASPWQLSLIAELARNRLATHRTDPGRTLVTTGETANAASLVANYVESVGTVRAALPIRLRNVLDLWWLSHYAKYLELNRSSQRVVAGRTLPARDIILHRLWPVAGRAALVTDFILCVLLSVPGFVWAAMFLWDRGWIARGGLLFGAAVWSAMLIRTSTKPWMPAATPDWSRLTDLRFSLRQTATALVIAVAAWLVLGPWIALISFVTAWLAIGLTVGFGQTLATDTRPEIVGPLGVLRRERTVSRLSAAVMFPILAWGFSLQWGVLLGVPLALLYCAVVGETVACALWRRYVAMIVAAAFRLPLAPARFLQRMCGLGFVRVAGIAYQFRHDELLRYFANTYDVRDHFRRSWRTEAPQRYRTSPRPVVE</sequence>
<feature type="transmembrane region" description="Helical" evidence="1">
    <location>
        <begin position="489"/>
        <end position="508"/>
    </location>
</feature>
<reference evidence="2 3" key="1">
    <citation type="submission" date="2024-10" db="EMBL/GenBank/DDBJ databases">
        <title>The Natural Products Discovery Center: Release of the First 8490 Sequenced Strains for Exploring Actinobacteria Biosynthetic Diversity.</title>
        <authorList>
            <person name="Kalkreuter E."/>
            <person name="Kautsar S.A."/>
            <person name="Yang D."/>
            <person name="Bader C.D."/>
            <person name="Teijaro C.N."/>
            <person name="Fluegel L."/>
            <person name="Davis C.M."/>
            <person name="Simpson J.R."/>
            <person name="Lauterbach L."/>
            <person name="Steele A.D."/>
            <person name="Gui C."/>
            <person name="Meng S."/>
            <person name="Li G."/>
            <person name="Viehrig K."/>
            <person name="Ye F."/>
            <person name="Su P."/>
            <person name="Kiefer A.F."/>
            <person name="Nichols A."/>
            <person name="Cepeda A.J."/>
            <person name="Yan W."/>
            <person name="Fan B."/>
            <person name="Jiang Y."/>
            <person name="Adhikari A."/>
            <person name="Zheng C.-J."/>
            <person name="Schuster L."/>
            <person name="Cowan T.M."/>
            <person name="Smanski M.J."/>
            <person name="Chevrette M.G."/>
            <person name="De Carvalho L.P.S."/>
            <person name="Shen B."/>
        </authorList>
    </citation>
    <scope>NUCLEOTIDE SEQUENCE [LARGE SCALE GENOMIC DNA]</scope>
    <source>
        <strain evidence="2 3">NPDC000140</strain>
    </source>
</reference>
<feature type="transmembrane region" description="Helical" evidence="1">
    <location>
        <begin position="577"/>
        <end position="600"/>
    </location>
</feature>
<organism evidence="2 3">
    <name type="scientific">Micromonospora parva</name>
    <dbReference type="NCBI Taxonomy" id="1464048"/>
    <lineage>
        <taxon>Bacteria</taxon>
        <taxon>Bacillati</taxon>
        <taxon>Actinomycetota</taxon>
        <taxon>Actinomycetes</taxon>
        <taxon>Micromonosporales</taxon>
        <taxon>Micromonosporaceae</taxon>
        <taxon>Micromonospora</taxon>
    </lineage>
</organism>
<dbReference type="SUPFAM" id="SSF52540">
    <property type="entry name" value="P-loop containing nucleoside triphosphate hydrolases"/>
    <property type="match status" value="1"/>
</dbReference>
<feature type="transmembrane region" description="Helical" evidence="1">
    <location>
        <begin position="555"/>
        <end position="571"/>
    </location>
</feature>
<feature type="transmembrane region" description="Helical" evidence="1">
    <location>
        <begin position="48"/>
        <end position="70"/>
    </location>
</feature>
<dbReference type="RefSeq" id="WP_156057451.1">
    <property type="nucleotide sequence ID" value="NZ_JBEXXF010000008.1"/>
</dbReference>
<protein>
    <recommendedName>
        <fullName evidence="4">NACHT domain-containing protein</fullName>
    </recommendedName>
</protein>
<feature type="transmembrane region" description="Helical" evidence="1">
    <location>
        <begin position="514"/>
        <end position="535"/>
    </location>
</feature>
<keyword evidence="1" id="KW-0812">Transmembrane</keyword>
<dbReference type="EMBL" id="JBIAZM010000002">
    <property type="protein sequence ID" value="MFF5199034.1"/>
    <property type="molecule type" value="Genomic_DNA"/>
</dbReference>
<dbReference type="Gene3D" id="3.40.50.300">
    <property type="entry name" value="P-loop containing nucleotide triphosphate hydrolases"/>
    <property type="match status" value="1"/>
</dbReference>
<evidence type="ECO:0000313" key="2">
    <source>
        <dbReference type="EMBL" id="MFF5199034.1"/>
    </source>
</evidence>
<keyword evidence="1" id="KW-1133">Transmembrane helix</keyword>
<evidence type="ECO:0000313" key="3">
    <source>
        <dbReference type="Proteomes" id="UP001602287"/>
    </source>
</evidence>
<feature type="transmembrane region" description="Helical" evidence="1">
    <location>
        <begin position="12"/>
        <end position="36"/>
    </location>
</feature>
<comment type="caution">
    <text evidence="2">The sequence shown here is derived from an EMBL/GenBank/DDBJ whole genome shotgun (WGS) entry which is preliminary data.</text>
</comment>
<dbReference type="InterPro" id="IPR027417">
    <property type="entry name" value="P-loop_NTPase"/>
</dbReference>
<name>A0ABW6VSH0_9ACTN</name>
<keyword evidence="3" id="KW-1185">Reference proteome</keyword>
<keyword evidence="1" id="KW-0472">Membrane</keyword>
<feature type="transmembrane region" description="Helical" evidence="1">
    <location>
        <begin position="448"/>
        <end position="468"/>
    </location>
</feature>
<proteinExistence type="predicted"/>
<gene>
    <name evidence="2" type="ORF">ACFY3B_05450</name>
</gene>
<evidence type="ECO:0000256" key="1">
    <source>
        <dbReference type="SAM" id="Phobius"/>
    </source>
</evidence>
<accession>A0ABW6VSH0</accession>
<dbReference type="Proteomes" id="UP001602287">
    <property type="component" value="Unassembled WGS sequence"/>
</dbReference>
<evidence type="ECO:0008006" key="4">
    <source>
        <dbReference type="Google" id="ProtNLM"/>
    </source>
</evidence>